<organism evidence="1 2">
    <name type="scientific">Hypsizygus marmoreus</name>
    <name type="common">White beech mushroom</name>
    <name type="synonym">Agaricus marmoreus</name>
    <dbReference type="NCBI Taxonomy" id="39966"/>
    <lineage>
        <taxon>Eukaryota</taxon>
        <taxon>Fungi</taxon>
        <taxon>Dikarya</taxon>
        <taxon>Basidiomycota</taxon>
        <taxon>Agaricomycotina</taxon>
        <taxon>Agaricomycetes</taxon>
        <taxon>Agaricomycetidae</taxon>
        <taxon>Agaricales</taxon>
        <taxon>Tricholomatineae</taxon>
        <taxon>Lyophyllaceae</taxon>
        <taxon>Hypsizygus</taxon>
    </lineage>
</organism>
<comment type="caution">
    <text evidence="1">The sequence shown here is derived from an EMBL/GenBank/DDBJ whole genome shotgun (WGS) entry which is preliminary data.</text>
</comment>
<reference evidence="1" key="1">
    <citation type="submission" date="2018-04" db="EMBL/GenBank/DDBJ databases">
        <title>Whole genome sequencing of Hypsizygus marmoreus.</title>
        <authorList>
            <person name="Choi I.-G."/>
            <person name="Min B."/>
            <person name="Kim J.-G."/>
            <person name="Kim S."/>
            <person name="Oh Y.-L."/>
            <person name="Kong W.-S."/>
            <person name="Park H."/>
            <person name="Jeong J."/>
            <person name="Song E.-S."/>
        </authorList>
    </citation>
    <scope>NUCLEOTIDE SEQUENCE [LARGE SCALE GENOMIC DNA]</scope>
    <source>
        <strain evidence="1">51987-8</strain>
    </source>
</reference>
<keyword evidence="2" id="KW-1185">Reference proteome</keyword>
<dbReference type="Proteomes" id="UP000076154">
    <property type="component" value="Unassembled WGS sequence"/>
</dbReference>
<protein>
    <submittedName>
        <fullName evidence="1">Uncharacterized protein</fullName>
    </submittedName>
</protein>
<name>A0A369J9K9_HYPMA</name>
<sequence>MVHQLSSVRSLTLGGHACTLSTLEIRSNTKIWRIPGISCSSIAATPLRRSYTSRLRFSTRFSNTVIV</sequence>
<dbReference type="AlphaFoldDB" id="A0A369J9K9"/>
<gene>
    <name evidence="1" type="ORF">Hypma_004240</name>
</gene>
<accession>A0A369J9K9</accession>
<proteinExistence type="predicted"/>
<dbReference type="EMBL" id="LUEZ02000158">
    <property type="protein sequence ID" value="RDB15536.1"/>
    <property type="molecule type" value="Genomic_DNA"/>
</dbReference>
<evidence type="ECO:0000313" key="2">
    <source>
        <dbReference type="Proteomes" id="UP000076154"/>
    </source>
</evidence>
<evidence type="ECO:0000313" key="1">
    <source>
        <dbReference type="EMBL" id="RDB15536.1"/>
    </source>
</evidence>
<dbReference type="InParanoid" id="A0A369J9K9"/>